<keyword evidence="2" id="KW-0812">Transmembrane</keyword>
<gene>
    <name evidence="3" type="ORF">Poly59_23450</name>
</gene>
<comment type="caution">
    <text evidence="3">The sequence shown here is derived from an EMBL/GenBank/DDBJ whole genome shotgun (WGS) entry which is preliminary data.</text>
</comment>
<evidence type="ECO:0000313" key="4">
    <source>
        <dbReference type="Proteomes" id="UP000317977"/>
    </source>
</evidence>
<dbReference type="AlphaFoldDB" id="A0A5C6F971"/>
<feature type="compositionally biased region" description="Basic and acidic residues" evidence="1">
    <location>
        <begin position="15"/>
        <end position="24"/>
    </location>
</feature>
<dbReference type="OrthoDB" id="273687at2"/>
<organism evidence="3 4">
    <name type="scientific">Rubripirellula reticaptiva</name>
    <dbReference type="NCBI Taxonomy" id="2528013"/>
    <lineage>
        <taxon>Bacteria</taxon>
        <taxon>Pseudomonadati</taxon>
        <taxon>Planctomycetota</taxon>
        <taxon>Planctomycetia</taxon>
        <taxon>Pirellulales</taxon>
        <taxon>Pirellulaceae</taxon>
        <taxon>Rubripirellula</taxon>
    </lineage>
</organism>
<evidence type="ECO:0000256" key="1">
    <source>
        <dbReference type="SAM" id="MobiDB-lite"/>
    </source>
</evidence>
<evidence type="ECO:0000256" key="2">
    <source>
        <dbReference type="SAM" id="Phobius"/>
    </source>
</evidence>
<keyword evidence="2" id="KW-0472">Membrane</keyword>
<accession>A0A5C6F971</accession>
<name>A0A5C6F971_9BACT</name>
<feature type="transmembrane region" description="Helical" evidence="2">
    <location>
        <begin position="83"/>
        <end position="104"/>
    </location>
</feature>
<dbReference type="RefSeq" id="WP_146534112.1">
    <property type="nucleotide sequence ID" value="NZ_SJPX01000002.1"/>
</dbReference>
<dbReference type="Proteomes" id="UP000317977">
    <property type="component" value="Unassembled WGS sequence"/>
</dbReference>
<keyword evidence="4" id="KW-1185">Reference proteome</keyword>
<sequence length="196" mass="21951">MKNGINPYQPVMPVDDDHRSPGKRVADDVSISTASFELTRRVLKRAEDQYLLQRHMTRLSLASLVLIFLSLMVVVRATSMGALAFAAGVAASMITSTVVYLALIHRSKMAVRKRLSEMGLVAGASCEVESSPSEFVLVTPVDTFRWPNMFLKLHRFRGGFLVSSGPFEYAIVPKQSRFGNESFRHFRKRVSQRVLS</sequence>
<dbReference type="EMBL" id="SJPX01000002">
    <property type="protein sequence ID" value="TWU56041.1"/>
    <property type="molecule type" value="Genomic_DNA"/>
</dbReference>
<protein>
    <recommendedName>
        <fullName evidence="5">YcxB-like protein domain-containing protein</fullName>
    </recommendedName>
</protein>
<evidence type="ECO:0008006" key="5">
    <source>
        <dbReference type="Google" id="ProtNLM"/>
    </source>
</evidence>
<proteinExistence type="predicted"/>
<feature type="transmembrane region" description="Helical" evidence="2">
    <location>
        <begin position="59"/>
        <end position="77"/>
    </location>
</feature>
<keyword evidence="2" id="KW-1133">Transmembrane helix</keyword>
<feature type="region of interest" description="Disordered" evidence="1">
    <location>
        <begin position="1"/>
        <end position="24"/>
    </location>
</feature>
<evidence type="ECO:0000313" key="3">
    <source>
        <dbReference type="EMBL" id="TWU56041.1"/>
    </source>
</evidence>
<reference evidence="3 4" key="1">
    <citation type="submission" date="2019-02" db="EMBL/GenBank/DDBJ databases">
        <title>Deep-cultivation of Planctomycetes and their phenomic and genomic characterization uncovers novel biology.</title>
        <authorList>
            <person name="Wiegand S."/>
            <person name="Jogler M."/>
            <person name="Boedeker C."/>
            <person name="Pinto D."/>
            <person name="Vollmers J."/>
            <person name="Rivas-Marin E."/>
            <person name="Kohn T."/>
            <person name="Peeters S.H."/>
            <person name="Heuer A."/>
            <person name="Rast P."/>
            <person name="Oberbeckmann S."/>
            <person name="Bunk B."/>
            <person name="Jeske O."/>
            <person name="Meyerdierks A."/>
            <person name="Storesund J.E."/>
            <person name="Kallscheuer N."/>
            <person name="Luecker S."/>
            <person name="Lage O.M."/>
            <person name="Pohl T."/>
            <person name="Merkel B.J."/>
            <person name="Hornburger P."/>
            <person name="Mueller R.-W."/>
            <person name="Bruemmer F."/>
            <person name="Labrenz M."/>
            <person name="Spormann A.M."/>
            <person name="Op Den Camp H."/>
            <person name="Overmann J."/>
            <person name="Amann R."/>
            <person name="Jetten M.S.M."/>
            <person name="Mascher T."/>
            <person name="Medema M.H."/>
            <person name="Devos D.P."/>
            <person name="Kaster A.-K."/>
            <person name="Ovreas L."/>
            <person name="Rohde M."/>
            <person name="Galperin M.Y."/>
            <person name="Jogler C."/>
        </authorList>
    </citation>
    <scope>NUCLEOTIDE SEQUENCE [LARGE SCALE GENOMIC DNA]</scope>
    <source>
        <strain evidence="3 4">Poly59</strain>
    </source>
</reference>